<comment type="caution">
    <text evidence="2">The sequence shown here is derived from an EMBL/GenBank/DDBJ whole genome shotgun (WGS) entry which is preliminary data.</text>
</comment>
<evidence type="ECO:0000256" key="1">
    <source>
        <dbReference type="SAM" id="MobiDB-lite"/>
    </source>
</evidence>
<dbReference type="AlphaFoldDB" id="A0A8H4YRT8"/>
<protein>
    <submittedName>
        <fullName evidence="2">Uncharacterized protein</fullName>
    </submittedName>
</protein>
<dbReference type="Proteomes" id="UP000573603">
    <property type="component" value="Unassembled WGS sequence"/>
</dbReference>
<dbReference type="EMBL" id="JABEVY010000420">
    <property type="protein sequence ID" value="KAF5233173.1"/>
    <property type="molecule type" value="Genomic_DNA"/>
</dbReference>
<sequence>MKKRLPMSLVAHTTISQYRTRVAQANVRREAARQAAREQAEIAELNRPEELKDLLKHKKPSKRLQAAQDPWGFQDGQR</sequence>
<reference evidence="2 3" key="1">
    <citation type="journal article" date="2020" name="BMC Genomics">
        <title>Correction to: Identification and distribution of gene clusters required for synthesis of sphingolipid metabolism inhibitors in diverse species of the filamentous fungus Fusarium.</title>
        <authorList>
            <person name="Kim H.S."/>
            <person name="Lohmar J.M."/>
            <person name="Busman M."/>
            <person name="Brown D.W."/>
            <person name="Naumann T.A."/>
            <person name="Divon H.H."/>
            <person name="Lysoe E."/>
            <person name="Uhlig S."/>
            <person name="Proctor R.H."/>
        </authorList>
    </citation>
    <scope>NUCLEOTIDE SEQUENCE [LARGE SCALE GENOMIC DNA]</scope>
    <source>
        <strain evidence="2 3">NRRL 25214</strain>
    </source>
</reference>
<gene>
    <name evidence="2" type="ORF">FANTH_12649</name>
</gene>
<accession>A0A8H4YRT8</accession>
<keyword evidence="3" id="KW-1185">Reference proteome</keyword>
<proteinExistence type="predicted"/>
<name>A0A8H4YRT8_9HYPO</name>
<feature type="region of interest" description="Disordered" evidence="1">
    <location>
        <begin position="55"/>
        <end position="78"/>
    </location>
</feature>
<organism evidence="2 3">
    <name type="scientific">Fusarium anthophilum</name>
    <dbReference type="NCBI Taxonomy" id="48485"/>
    <lineage>
        <taxon>Eukaryota</taxon>
        <taxon>Fungi</taxon>
        <taxon>Dikarya</taxon>
        <taxon>Ascomycota</taxon>
        <taxon>Pezizomycotina</taxon>
        <taxon>Sordariomycetes</taxon>
        <taxon>Hypocreomycetidae</taxon>
        <taxon>Hypocreales</taxon>
        <taxon>Nectriaceae</taxon>
        <taxon>Fusarium</taxon>
        <taxon>Fusarium fujikuroi species complex</taxon>
    </lineage>
</organism>
<evidence type="ECO:0000313" key="2">
    <source>
        <dbReference type="EMBL" id="KAF5233173.1"/>
    </source>
</evidence>
<evidence type="ECO:0000313" key="3">
    <source>
        <dbReference type="Proteomes" id="UP000573603"/>
    </source>
</evidence>